<comment type="catalytic activity">
    <reaction evidence="6 7">
        <text>Release of N-terminal amino acids, preferentially methionine, from peptides and arylamides.</text>
        <dbReference type="EC" id="3.4.11.18"/>
    </reaction>
</comment>
<dbReference type="EC" id="3.4.11.18" evidence="6 7"/>
<sequence length="263" mass="27447">MRRAGLVVAEAHEAVRAAAVPGVTTKELDAVAADVLARNGAGSSFLHYGAGFGMPPFPAVTCMSVNNEIVHGIPNDRPLSEGDLVSMDFGAIVDGWHGDAAITFGIGALSAERQALSDVTRESLWAGVAAARLGGRVTDISAAVEASVRRHAHPYGILEDYTGHGIGSAMHQTPDVPNYGRAGRGPKIVPGLCLAIEPMVTYGSPDAVTLDDEWTVVTRDGSDAAHWEHTITVTKTGLWVLTAPDGGEEMLGRLGCKFGPLSD</sequence>
<feature type="binding site" evidence="6">
    <location>
        <position position="228"/>
    </location>
    <ligand>
        <name>a divalent metal cation</name>
        <dbReference type="ChEBI" id="CHEBI:60240"/>
        <label>2</label>
        <note>catalytic</note>
    </ligand>
</feature>
<dbReference type="InterPro" id="IPR001714">
    <property type="entry name" value="Pept_M24_MAP"/>
</dbReference>
<dbReference type="SUPFAM" id="SSF55920">
    <property type="entry name" value="Creatinase/aminopeptidase"/>
    <property type="match status" value="1"/>
</dbReference>
<evidence type="ECO:0000313" key="10">
    <source>
        <dbReference type="Proteomes" id="UP000291933"/>
    </source>
</evidence>
<evidence type="ECO:0000256" key="4">
    <source>
        <dbReference type="ARBA" id="ARBA00022723"/>
    </source>
</evidence>
<name>A0A4Q9KI33_PROTD</name>
<keyword evidence="5 6" id="KW-0378">Hydrolase</keyword>
<dbReference type="GO" id="GO:0005829">
    <property type="term" value="C:cytosol"/>
    <property type="evidence" value="ECO:0007669"/>
    <property type="project" value="TreeGrafter"/>
</dbReference>
<feature type="binding site" evidence="6">
    <location>
        <position position="99"/>
    </location>
    <ligand>
        <name>a divalent metal cation</name>
        <dbReference type="ChEBI" id="CHEBI:60240"/>
        <label>1</label>
    </ligand>
</feature>
<dbReference type="InterPro" id="IPR002467">
    <property type="entry name" value="Pept_M24A_MAP1"/>
</dbReference>
<dbReference type="HAMAP" id="MF_01974">
    <property type="entry name" value="MetAP_1"/>
    <property type="match status" value="1"/>
</dbReference>
<evidence type="ECO:0000256" key="3">
    <source>
        <dbReference type="ARBA" id="ARBA00022670"/>
    </source>
</evidence>
<dbReference type="InterPro" id="IPR036005">
    <property type="entry name" value="Creatinase/aminopeptidase-like"/>
</dbReference>
<dbReference type="InterPro" id="IPR000994">
    <property type="entry name" value="Pept_M24"/>
</dbReference>
<keyword evidence="2 6" id="KW-0031">Aminopeptidase</keyword>
<dbReference type="Pfam" id="PF00557">
    <property type="entry name" value="Peptidase_M24"/>
    <property type="match status" value="1"/>
</dbReference>
<organism evidence="9 10">
    <name type="scientific">Propioniciclava tarda</name>
    <dbReference type="NCBI Taxonomy" id="433330"/>
    <lineage>
        <taxon>Bacteria</taxon>
        <taxon>Bacillati</taxon>
        <taxon>Actinomycetota</taxon>
        <taxon>Actinomycetes</taxon>
        <taxon>Propionibacteriales</taxon>
        <taxon>Propionibacteriaceae</taxon>
        <taxon>Propioniciclava</taxon>
    </lineage>
</organism>
<comment type="subunit">
    <text evidence="6">Monomer.</text>
</comment>
<feature type="domain" description="Peptidase M24" evidence="8">
    <location>
        <begin position="1"/>
        <end position="235"/>
    </location>
</feature>
<accession>A0A4Q9KI33</accession>
<dbReference type="Proteomes" id="UP000291933">
    <property type="component" value="Unassembled WGS sequence"/>
</dbReference>
<dbReference type="PANTHER" id="PTHR43330:SF27">
    <property type="entry name" value="METHIONINE AMINOPEPTIDASE"/>
    <property type="match status" value="1"/>
</dbReference>
<dbReference type="GO" id="GO:0004239">
    <property type="term" value="F:initiator methionyl aminopeptidase activity"/>
    <property type="evidence" value="ECO:0007669"/>
    <property type="project" value="UniProtKB-UniRule"/>
</dbReference>
<evidence type="ECO:0000256" key="6">
    <source>
        <dbReference type="HAMAP-Rule" id="MF_01974"/>
    </source>
</evidence>
<dbReference type="GO" id="GO:0046872">
    <property type="term" value="F:metal ion binding"/>
    <property type="evidence" value="ECO:0007669"/>
    <property type="project" value="UniProtKB-UniRule"/>
</dbReference>
<evidence type="ECO:0000256" key="5">
    <source>
        <dbReference type="ARBA" id="ARBA00022801"/>
    </source>
</evidence>
<feature type="binding site" evidence="6">
    <location>
        <position position="171"/>
    </location>
    <ligand>
        <name>substrate</name>
    </ligand>
</feature>
<keyword evidence="10" id="KW-1185">Reference proteome</keyword>
<comment type="similarity">
    <text evidence="6">Belongs to the peptidase M24A family. Methionine aminopeptidase type 1 subfamily.</text>
</comment>
<dbReference type="PANTHER" id="PTHR43330">
    <property type="entry name" value="METHIONINE AMINOPEPTIDASE"/>
    <property type="match status" value="1"/>
</dbReference>
<comment type="caution">
    <text evidence="9">The sequence shown here is derived from an EMBL/GenBank/DDBJ whole genome shotgun (WGS) entry which is preliminary data.</text>
</comment>
<reference evidence="9 10" key="1">
    <citation type="submission" date="2019-01" db="EMBL/GenBank/DDBJ databases">
        <title>Lactibacter flavus gen. nov., sp. nov., a novel bacterium of the family Propionibacteriaceae isolated from raw milk and dairy products.</title>
        <authorList>
            <person name="Huptas C."/>
            <person name="Wenning M."/>
            <person name="Breitenwieser F."/>
            <person name="Doll E."/>
            <person name="Von Neubeck M."/>
            <person name="Busse H.-J."/>
            <person name="Scherer S."/>
        </authorList>
    </citation>
    <scope>NUCLEOTIDE SEQUENCE [LARGE SCALE GENOMIC DNA]</scope>
    <source>
        <strain evidence="9 10">DSM 22130</strain>
    </source>
</reference>
<dbReference type="EMBL" id="SDMR01000020">
    <property type="protein sequence ID" value="TBT93050.1"/>
    <property type="molecule type" value="Genomic_DNA"/>
</dbReference>
<feature type="binding site" evidence="6">
    <location>
        <position position="197"/>
    </location>
    <ligand>
        <name>a divalent metal cation</name>
        <dbReference type="ChEBI" id="CHEBI:60240"/>
        <label>2</label>
        <note>catalytic</note>
    </ligand>
</feature>
<feature type="binding site" evidence="6">
    <location>
        <position position="228"/>
    </location>
    <ligand>
        <name>a divalent metal cation</name>
        <dbReference type="ChEBI" id="CHEBI:60240"/>
        <label>1</label>
    </ligand>
</feature>
<feature type="binding site" evidence="6">
    <location>
        <position position="99"/>
    </location>
    <ligand>
        <name>a divalent metal cation</name>
        <dbReference type="ChEBI" id="CHEBI:60240"/>
        <label>2</label>
        <note>catalytic</note>
    </ligand>
</feature>
<evidence type="ECO:0000259" key="8">
    <source>
        <dbReference type="Pfam" id="PF00557"/>
    </source>
</evidence>
<comment type="function">
    <text evidence="1 6">Removes the N-terminal methionine from nascent proteins. The N-terminal methionine is often cleaved when the second residue in the primary sequence is small and uncharged (Met-Ala-, Cys, Gly, Pro, Ser, Thr, or Val). Requires deformylation of the N(alpha)-formylated initiator methionine before it can be hydrolyzed.</text>
</comment>
<proteinExistence type="inferred from homology"/>
<dbReference type="Gene3D" id="3.90.230.10">
    <property type="entry name" value="Creatinase/methionine aminopeptidase superfamily"/>
    <property type="match status" value="1"/>
</dbReference>
<dbReference type="NCBIfam" id="TIGR00500">
    <property type="entry name" value="met_pdase_I"/>
    <property type="match status" value="1"/>
</dbReference>
<dbReference type="PROSITE" id="PS00680">
    <property type="entry name" value="MAP_1"/>
    <property type="match status" value="1"/>
</dbReference>
<dbReference type="OrthoDB" id="9802055at2"/>
<dbReference type="GO" id="GO:0070006">
    <property type="term" value="F:metalloaminopeptidase activity"/>
    <property type="evidence" value="ECO:0007669"/>
    <property type="project" value="UniProtKB-UniRule"/>
</dbReference>
<gene>
    <name evidence="6 9" type="primary">map</name>
    <name evidence="9" type="ORF">ET996_12795</name>
</gene>
<evidence type="ECO:0000313" key="9">
    <source>
        <dbReference type="EMBL" id="TBT93050.1"/>
    </source>
</evidence>
<protein>
    <recommendedName>
        <fullName evidence="6 7">Methionine aminopeptidase</fullName>
        <shortName evidence="6">MAP</shortName>
        <shortName evidence="6">MetAP</shortName>
        <ecNumber evidence="6 7">3.4.11.18</ecNumber>
    </recommendedName>
    <alternativeName>
        <fullName evidence="6">Peptidase M</fullName>
    </alternativeName>
</protein>
<evidence type="ECO:0000256" key="1">
    <source>
        <dbReference type="ARBA" id="ARBA00002521"/>
    </source>
</evidence>
<evidence type="ECO:0000256" key="7">
    <source>
        <dbReference type="RuleBase" id="RU003653"/>
    </source>
</evidence>
<feature type="binding site" evidence="6">
    <location>
        <position position="164"/>
    </location>
    <ligand>
        <name>a divalent metal cation</name>
        <dbReference type="ChEBI" id="CHEBI:60240"/>
        <label>2</label>
        <note>catalytic</note>
    </ligand>
</feature>
<dbReference type="PRINTS" id="PR00599">
    <property type="entry name" value="MAPEPTIDASE"/>
</dbReference>
<dbReference type="GO" id="GO:0006508">
    <property type="term" value="P:proteolysis"/>
    <property type="evidence" value="ECO:0007669"/>
    <property type="project" value="UniProtKB-KW"/>
</dbReference>
<dbReference type="AlphaFoldDB" id="A0A4Q9KI33"/>
<keyword evidence="3 6" id="KW-0645">Protease</keyword>
<feature type="binding site" evidence="6">
    <location>
        <position position="71"/>
    </location>
    <ligand>
        <name>substrate</name>
    </ligand>
</feature>
<keyword evidence="4 6" id="KW-0479">Metal-binding</keyword>
<dbReference type="CDD" id="cd01086">
    <property type="entry name" value="MetAP1"/>
    <property type="match status" value="1"/>
</dbReference>
<comment type="cofactor">
    <cofactor evidence="6">
        <name>Co(2+)</name>
        <dbReference type="ChEBI" id="CHEBI:48828"/>
    </cofactor>
    <cofactor evidence="6">
        <name>Zn(2+)</name>
        <dbReference type="ChEBI" id="CHEBI:29105"/>
    </cofactor>
    <cofactor evidence="6">
        <name>Mn(2+)</name>
        <dbReference type="ChEBI" id="CHEBI:29035"/>
    </cofactor>
    <cofactor evidence="6">
        <name>Fe(2+)</name>
        <dbReference type="ChEBI" id="CHEBI:29033"/>
    </cofactor>
    <text evidence="6">Binds 2 divalent metal cations per subunit. Has a high-affinity and a low affinity metal-binding site. The true nature of the physiological cofactor is under debate. The enzyme is active with cobalt, zinc, manganese or divalent iron ions. Most likely, methionine aminopeptidases function as mononuclear Fe(2+)-metalloproteases under physiological conditions, and the catalytically relevant metal-binding site has been assigned to the histidine-containing high-affinity site.</text>
</comment>
<feature type="binding site" evidence="6">
    <location>
        <position position="88"/>
    </location>
    <ligand>
        <name>a divalent metal cation</name>
        <dbReference type="ChEBI" id="CHEBI:60240"/>
        <label>1</label>
    </ligand>
</feature>
<evidence type="ECO:0000256" key="2">
    <source>
        <dbReference type="ARBA" id="ARBA00022438"/>
    </source>
</evidence>